<reference evidence="5" key="2">
    <citation type="submission" date="2012-11" db="EMBL/GenBank/DDBJ databases">
        <authorList>
            <person name="Kuo A."/>
            <person name="Curtis B.A."/>
            <person name="Tanifuji G."/>
            <person name="Burki F."/>
            <person name="Gruber A."/>
            <person name="Irimia M."/>
            <person name="Maruyama S."/>
            <person name="Arias M.C."/>
            <person name="Ball S.G."/>
            <person name="Gile G.H."/>
            <person name="Hirakawa Y."/>
            <person name="Hopkins J.F."/>
            <person name="Rensing S.A."/>
            <person name="Schmutz J."/>
            <person name="Symeonidi A."/>
            <person name="Elias M."/>
            <person name="Eveleigh R.J."/>
            <person name="Herman E.K."/>
            <person name="Klute M.J."/>
            <person name="Nakayama T."/>
            <person name="Obornik M."/>
            <person name="Reyes-Prieto A."/>
            <person name="Armbrust E.V."/>
            <person name="Aves S.J."/>
            <person name="Beiko R.G."/>
            <person name="Coutinho P."/>
            <person name="Dacks J.B."/>
            <person name="Durnford D.G."/>
            <person name="Fast N.M."/>
            <person name="Green B.R."/>
            <person name="Grisdale C."/>
            <person name="Hempe F."/>
            <person name="Henrissat B."/>
            <person name="Hoppner M.P."/>
            <person name="Ishida K.-I."/>
            <person name="Kim E."/>
            <person name="Koreny L."/>
            <person name="Kroth P.G."/>
            <person name="Liu Y."/>
            <person name="Malik S.-B."/>
            <person name="Maier U.G."/>
            <person name="McRose D."/>
            <person name="Mock T."/>
            <person name="Neilson J.A."/>
            <person name="Onodera N.T."/>
            <person name="Poole A.M."/>
            <person name="Pritham E.J."/>
            <person name="Richards T.A."/>
            <person name="Rocap G."/>
            <person name="Roy S.W."/>
            <person name="Sarai C."/>
            <person name="Schaack S."/>
            <person name="Shirato S."/>
            <person name="Slamovits C.H."/>
            <person name="Spencer D.F."/>
            <person name="Suzuki S."/>
            <person name="Worden A.Z."/>
            <person name="Zauner S."/>
            <person name="Barry K."/>
            <person name="Bell C."/>
            <person name="Bharti A.K."/>
            <person name="Crow J.A."/>
            <person name="Grimwood J."/>
            <person name="Kramer R."/>
            <person name="Lindquist E."/>
            <person name="Lucas S."/>
            <person name="Salamov A."/>
            <person name="McFadden G.I."/>
            <person name="Lane C.E."/>
            <person name="Keeling P.J."/>
            <person name="Gray M.W."/>
            <person name="Grigoriev I.V."/>
            <person name="Archibald J.M."/>
        </authorList>
    </citation>
    <scope>NUCLEOTIDE SEQUENCE</scope>
    <source>
        <strain evidence="5">CCMP2712</strain>
    </source>
</reference>
<evidence type="ECO:0000256" key="2">
    <source>
        <dbReference type="ARBA" id="ARBA00022640"/>
    </source>
</evidence>
<evidence type="ECO:0000313" key="4">
    <source>
        <dbReference type="EnsemblProtists" id="AAC35692"/>
    </source>
</evidence>
<name>A0A0C3SGA3_GUITC</name>
<dbReference type="Proteomes" id="UP000011087">
    <property type="component" value="Unassembled WGS sequence"/>
</dbReference>
<dbReference type="Pfam" id="PF06799">
    <property type="entry name" value="CGLD27-like"/>
    <property type="match status" value="1"/>
</dbReference>
<dbReference type="EnsemblProtists" id="AAC35692">
    <property type="protein sequence ID" value="AAC35692"/>
    <property type="gene ID" value="EGPrGTG00000000077"/>
</dbReference>
<reference evidence="5" key="1">
    <citation type="journal article" date="2012" name="Nature">
        <title>Algal genomes reveal evolutionary mosaicism and the fate of nucleomorphs.</title>
        <authorList>
            <consortium name="DOE Joint Genome Institute"/>
            <person name="Curtis B.A."/>
            <person name="Tanifuji G."/>
            <person name="Burki F."/>
            <person name="Gruber A."/>
            <person name="Irimia M."/>
            <person name="Maruyama S."/>
            <person name="Arias M.C."/>
            <person name="Ball S.G."/>
            <person name="Gile G.H."/>
            <person name="Hirakawa Y."/>
            <person name="Hopkins J.F."/>
            <person name="Kuo A."/>
            <person name="Rensing S.A."/>
            <person name="Schmutz J."/>
            <person name="Symeonidi A."/>
            <person name="Elias M."/>
            <person name="Eveleigh R.J."/>
            <person name="Herman E.K."/>
            <person name="Klute M.J."/>
            <person name="Nakayama T."/>
            <person name="Obornik M."/>
            <person name="Reyes-Prieto A."/>
            <person name="Armbrust E.V."/>
            <person name="Aves S.J."/>
            <person name="Beiko R.G."/>
            <person name="Coutinho P."/>
            <person name="Dacks J.B."/>
            <person name="Durnford D.G."/>
            <person name="Fast N.M."/>
            <person name="Green B.R."/>
            <person name="Grisdale C.J."/>
            <person name="Hempel F."/>
            <person name="Henrissat B."/>
            <person name="Hoppner M.P."/>
            <person name="Ishida K."/>
            <person name="Kim E."/>
            <person name="Koreny L."/>
            <person name="Kroth P.G."/>
            <person name="Liu Y."/>
            <person name="Malik S.B."/>
            <person name="Maier U.G."/>
            <person name="McRose D."/>
            <person name="Mock T."/>
            <person name="Neilson J.A."/>
            <person name="Onodera N.T."/>
            <person name="Poole A.M."/>
            <person name="Pritham E.J."/>
            <person name="Richards T.A."/>
            <person name="Rocap G."/>
            <person name="Roy S.W."/>
            <person name="Sarai C."/>
            <person name="Schaack S."/>
            <person name="Shirato S."/>
            <person name="Slamovits C.H."/>
            <person name="Spencer D.F."/>
            <person name="Suzuki S."/>
            <person name="Worden A.Z."/>
            <person name="Zauner S."/>
            <person name="Barry K."/>
            <person name="Bell C."/>
            <person name="Bharti A.K."/>
            <person name="Crow J.A."/>
            <person name="Grimwood J."/>
            <person name="Kramer R."/>
            <person name="Lindquist E."/>
            <person name="Lucas S."/>
            <person name="Salamov A."/>
            <person name="McFadden G.I."/>
            <person name="Lane C.E."/>
            <person name="Keeling P.J."/>
            <person name="Gray M.W."/>
            <person name="Grigoriev I.V."/>
            <person name="Archibald J.M."/>
        </authorList>
    </citation>
    <scope>NUCLEOTIDE SEQUENCE</scope>
    <source>
        <strain evidence="5">CCMP2712</strain>
    </source>
</reference>
<feature type="transmembrane region" description="Helical" evidence="3">
    <location>
        <begin position="62"/>
        <end position="83"/>
    </location>
</feature>
<protein>
    <submittedName>
        <fullName evidence="4">Uncharacterized protein</fullName>
    </submittedName>
</protein>
<keyword evidence="3" id="KW-0812">Transmembrane</keyword>
<dbReference type="InterPro" id="IPR009631">
    <property type="entry name" value="CGLD27-like"/>
</dbReference>
<dbReference type="EMBL" id="AF041468">
    <property type="status" value="NOT_ANNOTATED_CDS"/>
    <property type="molecule type" value="Genomic_DNA"/>
</dbReference>
<evidence type="ECO:0000313" key="5">
    <source>
        <dbReference type="Proteomes" id="UP000011087"/>
    </source>
</evidence>
<feature type="transmembrane region" description="Helical" evidence="3">
    <location>
        <begin position="37"/>
        <end position="56"/>
    </location>
</feature>
<keyword evidence="3" id="KW-1133">Transmembrane helix</keyword>
<evidence type="ECO:0000256" key="3">
    <source>
        <dbReference type="SAM" id="Phobius"/>
    </source>
</evidence>
<reference evidence="4" key="3">
    <citation type="submission" date="2015-06" db="UniProtKB">
        <authorList>
            <consortium name="EnsemblProtists"/>
        </authorList>
    </citation>
    <scope>IDENTIFICATION</scope>
</reference>
<dbReference type="AlphaFoldDB" id="A0A0C3SGA3"/>
<sequence length="155" mass="18482">MNCPVPENQLPINEYNKLTSAWDFSWACKIGKLYYKFLLKMQLCLFLFFCICLNFLDSKYETGLYSLILSTLFICLICLRTYLGFRYIYVRLLKSALPYEESSWYDGQVWVKNINYLIKDRLVADYTVLPILSRLKISFTINFSFLICLLLRFIF</sequence>
<dbReference type="OMA" id="YDGQTWE"/>
<keyword evidence="3" id="KW-0472">Membrane</keyword>
<dbReference type="GO" id="GO:0009536">
    <property type="term" value="C:plastid"/>
    <property type="evidence" value="ECO:0007669"/>
    <property type="project" value="UniProtKB-SubCell"/>
</dbReference>
<keyword evidence="5" id="KW-1185">Reference proteome</keyword>
<evidence type="ECO:0000256" key="1">
    <source>
        <dbReference type="ARBA" id="ARBA00004474"/>
    </source>
</evidence>
<dbReference type="PANTHER" id="PTHR34214">
    <property type="match status" value="1"/>
</dbReference>
<keyword evidence="2" id="KW-0934">Plastid</keyword>
<proteinExistence type="predicted"/>
<dbReference type="PANTHER" id="PTHR34214:SF3">
    <property type="entry name" value="PROTEIN CONSERVED IN THE GREEN LINEAGE AND DIATOMS 27, CHLOROPLASTIC"/>
    <property type="match status" value="1"/>
</dbReference>
<accession>A0A0C3SGA3</accession>
<feature type="transmembrane region" description="Helical" evidence="3">
    <location>
        <begin position="137"/>
        <end position="154"/>
    </location>
</feature>
<comment type="subcellular location">
    <subcellularLocation>
        <location evidence="1">Plastid</location>
    </subcellularLocation>
</comment>
<organism evidence="4 5">
    <name type="scientific">Guillardia theta (strain CCMP2712)</name>
    <name type="common">Cryptophyte</name>
    <dbReference type="NCBI Taxonomy" id="905079"/>
    <lineage>
        <taxon>Eukaryota</taxon>
        <taxon>Cryptophyceae</taxon>
        <taxon>Pyrenomonadales</taxon>
        <taxon>Geminigeraceae</taxon>
        <taxon>Guillardia</taxon>
    </lineage>
</organism>